<dbReference type="GO" id="GO:0016020">
    <property type="term" value="C:membrane"/>
    <property type="evidence" value="ECO:0007669"/>
    <property type="project" value="UniProtKB-SubCell"/>
</dbReference>
<evidence type="ECO:0000256" key="5">
    <source>
        <dbReference type="ARBA" id="ARBA00023136"/>
    </source>
</evidence>
<dbReference type="PANTHER" id="PTHR21706:SF15">
    <property type="entry name" value="TRANSMEMBRANE PROTEIN 65"/>
    <property type="match status" value="1"/>
</dbReference>
<dbReference type="Pfam" id="PF10507">
    <property type="entry name" value="TMEM65"/>
    <property type="match status" value="1"/>
</dbReference>
<organism evidence="7 8">
    <name type="scientific">Caenorhabditis japonica</name>
    <dbReference type="NCBI Taxonomy" id="281687"/>
    <lineage>
        <taxon>Eukaryota</taxon>
        <taxon>Metazoa</taxon>
        <taxon>Ecdysozoa</taxon>
        <taxon>Nematoda</taxon>
        <taxon>Chromadorea</taxon>
        <taxon>Rhabditida</taxon>
        <taxon>Rhabditina</taxon>
        <taxon>Rhabditomorpha</taxon>
        <taxon>Rhabditoidea</taxon>
        <taxon>Rhabditidae</taxon>
        <taxon>Peloderinae</taxon>
        <taxon>Caenorhabditis</taxon>
    </lineage>
</organism>
<dbReference type="AlphaFoldDB" id="A0A8R1HRF5"/>
<comment type="similarity">
    <text evidence="2">Belongs to the FAM98 family.</text>
</comment>
<keyword evidence="4 6" id="KW-1133">Transmembrane helix</keyword>
<protein>
    <recommendedName>
        <fullName evidence="9">Transmembrane protein 65</fullName>
    </recommendedName>
</protein>
<keyword evidence="3 6" id="KW-0812">Transmembrane</keyword>
<evidence type="ECO:0000256" key="4">
    <source>
        <dbReference type="ARBA" id="ARBA00022989"/>
    </source>
</evidence>
<dbReference type="PANTHER" id="PTHR21706">
    <property type="entry name" value="TRANSMEMBRANE PROTEIN 65"/>
    <property type="match status" value="1"/>
</dbReference>
<evidence type="ECO:0000256" key="1">
    <source>
        <dbReference type="ARBA" id="ARBA00004141"/>
    </source>
</evidence>
<dbReference type="InterPro" id="IPR018797">
    <property type="entry name" value="FAM98"/>
</dbReference>
<evidence type="ECO:0000256" key="2">
    <source>
        <dbReference type="ARBA" id="ARBA00007218"/>
    </source>
</evidence>
<feature type="transmembrane region" description="Helical" evidence="6">
    <location>
        <begin position="433"/>
        <end position="453"/>
    </location>
</feature>
<accession>A0A8R1HRF5</accession>
<dbReference type="GO" id="GO:0005739">
    <property type="term" value="C:mitochondrion"/>
    <property type="evidence" value="ECO:0007669"/>
    <property type="project" value="TreeGrafter"/>
</dbReference>
<keyword evidence="8" id="KW-1185">Reference proteome</keyword>
<dbReference type="Pfam" id="PF10239">
    <property type="entry name" value="DUF2465"/>
    <property type="match status" value="1"/>
</dbReference>
<dbReference type="Proteomes" id="UP000005237">
    <property type="component" value="Unassembled WGS sequence"/>
</dbReference>
<dbReference type="EnsemblMetazoa" id="CJA05055.1">
    <property type="protein sequence ID" value="CJA05055.1"/>
    <property type="gene ID" value="WBGene00124259"/>
</dbReference>
<reference evidence="8" key="1">
    <citation type="submission" date="2010-08" db="EMBL/GenBank/DDBJ databases">
        <authorList>
            <consortium name="Caenorhabditis japonica Sequencing Consortium"/>
            <person name="Wilson R.K."/>
        </authorList>
    </citation>
    <scope>NUCLEOTIDE SEQUENCE [LARGE SCALE GENOMIC DNA]</scope>
    <source>
        <strain evidence="8">DF5081</strain>
    </source>
</reference>
<reference evidence="7" key="2">
    <citation type="submission" date="2022-06" db="UniProtKB">
        <authorList>
            <consortium name="EnsemblMetazoa"/>
        </authorList>
    </citation>
    <scope>IDENTIFICATION</scope>
    <source>
        <strain evidence="7">DF5081</strain>
    </source>
</reference>
<proteinExistence type="inferred from homology"/>
<evidence type="ECO:0000313" key="7">
    <source>
        <dbReference type="EnsemblMetazoa" id="CJA05055.1"/>
    </source>
</evidence>
<evidence type="ECO:0000256" key="6">
    <source>
        <dbReference type="SAM" id="Phobius"/>
    </source>
</evidence>
<evidence type="ECO:0008006" key="9">
    <source>
        <dbReference type="Google" id="ProtNLM"/>
    </source>
</evidence>
<evidence type="ECO:0000256" key="3">
    <source>
        <dbReference type="ARBA" id="ARBA00022692"/>
    </source>
</evidence>
<evidence type="ECO:0000313" key="8">
    <source>
        <dbReference type="Proteomes" id="UP000005237"/>
    </source>
</evidence>
<sequence>MPDGITIDFAAEVAKQCAEIRDLYEIEECVRPPSEQNWIEFLYDLSAFLLELGCPHEQLTCGEITSRLEHQSNRDLLSAFLDSEVKTARLVTLQKIESGEMFSDKRDLELTNVLDSALKTLNVPKQAGTSNEWKLLESLRQKADGRVGQSCRNPLFKATLDDKTLPEIEKQCEMFSRDFYNRLLLLNSRLKVTVESFLWNARLKSHKTEIQSILAKRVEAIGKVRAETDVAHLLAASSSLLYIQKASAMERSSPARMAFATIGRASTRMLLGGGPPKYVRCSTTAAFKHLDKLIIETPDDAMEIASRLTITEQQFLKTALEECMLKREKGKVADLTPEQVKGVFLVNSIPFIGFGVLDNMIMILAGEYIDQQLGTVLAISTMAAAALGNLISDIAGVGLAHYVEVAVQRVGIKHPVLSAEQLESGKARFTTNAARAAGLTIGCLIGMFPLLFFDDDDDVDEKKKKKKKNQEE</sequence>
<dbReference type="InterPro" id="IPR019537">
    <property type="entry name" value="TMEM65"/>
</dbReference>
<comment type="subcellular location">
    <subcellularLocation>
        <location evidence="1">Membrane</location>
        <topology evidence="1">Multi-pass membrane protein</topology>
    </subcellularLocation>
</comment>
<name>A0A8R1HRF5_CAEJA</name>
<keyword evidence="5 6" id="KW-0472">Membrane</keyword>